<dbReference type="PANTHER" id="PTHR47411">
    <property type="entry name" value="B3GNT1, BETA-1,3-N-ACETYLGUCOSAMINYLTRANSFERASE 1, HOMOLOG"/>
    <property type="match status" value="1"/>
</dbReference>
<keyword evidence="2" id="KW-1185">Reference proteome</keyword>
<proteinExistence type="predicted"/>
<keyword evidence="1" id="KW-1133">Transmembrane helix</keyword>
<sequence>MIQKDEYLKLENQFFDARPENSDNLITMEMLENEYCIGYNFLKATKSFREPDGLEPVTLATHATSDMINELENIPEMWDGPISIALFLDVQSQNALIYLSAVHRCVPGFREKVGITSHCLPNDTIPKIMPSIANNAFKRLLLMRNVARKGAMTDLHFIMDADMIVSEGMAQRVKKIANEMIDGDRKTVLLVRRFENDHVDIPRNVGDLEEALREERTLALTVVALHVILHTVRHGTPNPDPMVYSFYFGALTLFVYFCMFVKFSYKLFISKVKKSKKPVTPMPNP</sequence>
<name>A0A1I7UU60_9PELO</name>
<reference evidence="3" key="1">
    <citation type="submission" date="2016-11" db="UniProtKB">
        <authorList>
            <consortium name="WormBaseParasite"/>
        </authorList>
    </citation>
    <scope>IDENTIFICATION</scope>
</reference>
<dbReference type="WBParaSite" id="Csp11.Scaffold630.g19374.t1">
    <property type="protein sequence ID" value="Csp11.Scaffold630.g19374.t1"/>
    <property type="gene ID" value="Csp11.Scaffold630.g19374"/>
</dbReference>
<dbReference type="Proteomes" id="UP000095282">
    <property type="component" value="Unplaced"/>
</dbReference>
<keyword evidence="1" id="KW-0472">Membrane</keyword>
<evidence type="ECO:0000313" key="2">
    <source>
        <dbReference type="Proteomes" id="UP000095282"/>
    </source>
</evidence>
<evidence type="ECO:0000256" key="1">
    <source>
        <dbReference type="SAM" id="Phobius"/>
    </source>
</evidence>
<protein>
    <submittedName>
        <fullName evidence="3">Glyco_trans_2-like domain-containing protein</fullName>
    </submittedName>
</protein>
<dbReference type="Pfam" id="PF13896">
    <property type="entry name" value="Glyco_transf_49"/>
    <property type="match status" value="2"/>
</dbReference>
<accession>A0A1I7UU60</accession>
<evidence type="ECO:0000313" key="3">
    <source>
        <dbReference type="WBParaSite" id="Csp11.Scaffold630.g19374.t1"/>
    </source>
</evidence>
<dbReference type="STRING" id="1561998.A0A1I7UU60"/>
<dbReference type="AlphaFoldDB" id="A0A1I7UU60"/>
<dbReference type="PANTHER" id="PTHR47411:SF2">
    <property type="entry name" value="B3GNT1, BETA-1,3-N-ACETYLGUCOSAMINYLTRANSFERASE 1, HOMOLOG"/>
    <property type="match status" value="1"/>
</dbReference>
<organism evidence="2 3">
    <name type="scientific">Caenorhabditis tropicalis</name>
    <dbReference type="NCBI Taxonomy" id="1561998"/>
    <lineage>
        <taxon>Eukaryota</taxon>
        <taxon>Metazoa</taxon>
        <taxon>Ecdysozoa</taxon>
        <taxon>Nematoda</taxon>
        <taxon>Chromadorea</taxon>
        <taxon>Rhabditida</taxon>
        <taxon>Rhabditina</taxon>
        <taxon>Rhabditomorpha</taxon>
        <taxon>Rhabditoidea</taxon>
        <taxon>Rhabditidae</taxon>
        <taxon>Peloderinae</taxon>
        <taxon>Caenorhabditis</taxon>
    </lineage>
</organism>
<feature type="transmembrane region" description="Helical" evidence="1">
    <location>
        <begin position="242"/>
        <end position="265"/>
    </location>
</feature>
<keyword evidence="1" id="KW-0812">Transmembrane</keyword>